<evidence type="ECO:0000313" key="1">
    <source>
        <dbReference type="EMBL" id="KYF90448.1"/>
    </source>
</evidence>
<protein>
    <submittedName>
        <fullName evidence="1">Uncharacterized protein</fullName>
    </submittedName>
</protein>
<organism evidence="1 2">
    <name type="scientific">Sorangium cellulosum</name>
    <name type="common">Polyangium cellulosum</name>
    <dbReference type="NCBI Taxonomy" id="56"/>
    <lineage>
        <taxon>Bacteria</taxon>
        <taxon>Pseudomonadati</taxon>
        <taxon>Myxococcota</taxon>
        <taxon>Polyangia</taxon>
        <taxon>Polyangiales</taxon>
        <taxon>Polyangiaceae</taxon>
        <taxon>Sorangium</taxon>
    </lineage>
</organism>
<comment type="caution">
    <text evidence="1">The sequence shown here is derived from an EMBL/GenBank/DDBJ whole genome shotgun (WGS) entry which is preliminary data.</text>
</comment>
<proteinExistence type="predicted"/>
<evidence type="ECO:0000313" key="2">
    <source>
        <dbReference type="Proteomes" id="UP000075635"/>
    </source>
</evidence>
<dbReference type="Proteomes" id="UP000075635">
    <property type="component" value="Unassembled WGS sequence"/>
</dbReference>
<name>A0A150SE47_SORCE</name>
<gene>
    <name evidence="1" type="ORF">BE17_34740</name>
</gene>
<reference evidence="1 2" key="1">
    <citation type="submission" date="2014-02" db="EMBL/GenBank/DDBJ databases">
        <title>The small core and large imbalanced accessory genome model reveals a collaborative survival strategy of Sorangium cellulosum strains in nature.</title>
        <authorList>
            <person name="Han K."/>
            <person name="Peng R."/>
            <person name="Blom J."/>
            <person name="Li Y.-Z."/>
        </authorList>
    </citation>
    <scope>NUCLEOTIDE SEQUENCE [LARGE SCALE GENOMIC DNA]</scope>
    <source>
        <strain evidence="1 2">So0011-07</strain>
    </source>
</reference>
<dbReference type="EMBL" id="JEMB01001115">
    <property type="protein sequence ID" value="KYF90448.1"/>
    <property type="molecule type" value="Genomic_DNA"/>
</dbReference>
<dbReference type="AlphaFoldDB" id="A0A150SE47"/>
<sequence length="700" mass="76239">MFRRSRRARWIGGAAAGVLLGVSCPANAWYFPEHVVLAEEGLAWLPGGAKAALGEAVREMAASSLVCERLDEPFYVTSALRREACVPYATLTALAGDHASTARELWSLVRKDEAGETGQRLQFGARTQWRDFLGKLREEDAAAGLSDRTDLVRDLDIYLLGVDGDYVDRAKQNVTHFQAAGEPLTRVAADLARRGRVDNALGQFIGHHLRSLQLATDARERPAGARASLRRDALLEHAYALHFLQDAFAAGHAVITAELRRDPEERIGTHDHFNRIGVSVTRALNAVPCPLLRAGVNDARAPGLPPCWETTGDGFLGVRPASQDRLHAAEATARAQLQLAMALDPRWVEQLLEPAACSQPAPAPSRRARPRDVDLTMTLLDPTPAWSLGPAQRKMLSPTCERVRHVLRSALAALARLRERRAIPGFSGNTSEDVPRLVEPGALGQPFALCTRPAARTDPGIDWFASVLCGDPERVVLGTPDTSLLRPIVAVWPVPQAEAGSLEGEDPIARGFSYQVWLSSPFAVHGAPVEQPTEVSWNPSFLVGVSYRWQYVLSGRPNAALFEANVGLQTTVRSGDRAHFGSFALAELRTPVLSMMFWAMANGVTRAFDGGRGLADTADVIELMPCGTRFYFDLTSAERPFFDGFDVEGPALLLPLERDLLGTQGVSRMPLEVRSRFGCAQRCEAFSVSLELATGVSRLF</sequence>
<dbReference type="PROSITE" id="PS51257">
    <property type="entry name" value="PROKAR_LIPOPROTEIN"/>
    <property type="match status" value="1"/>
</dbReference>
<accession>A0A150SE47</accession>